<keyword evidence="2" id="KW-0732">Signal</keyword>
<feature type="chain" id="PRO_5003778221" evidence="2">
    <location>
        <begin position="20"/>
        <end position="223"/>
    </location>
</feature>
<keyword evidence="1" id="KW-0812">Transmembrane</keyword>
<evidence type="ECO:0000313" key="4">
    <source>
        <dbReference type="Proteomes" id="UP000003786"/>
    </source>
</evidence>
<evidence type="ECO:0000256" key="2">
    <source>
        <dbReference type="SAM" id="SignalP"/>
    </source>
</evidence>
<evidence type="ECO:0000313" key="3">
    <source>
        <dbReference type="EMBL" id="BAM40282.1"/>
    </source>
</evidence>
<dbReference type="OrthoDB" id="10391719at2759"/>
<name>J4CD01_THEOR</name>
<sequence length="223" mass="25427">MASLKSVLFIFLILNVCKCTTEPTDSINYRTVTLDVNPSSERRENVVVVKKRDETGVSRAFNKYALFGTDKNEYFNVSSVVMGEEKVLVSGQELTVNYVYDAYTYWKGDQILVIAFRYYYAGASSYYKYYRRLGKDWKQVEGTEFEQNGYGMLTTENLTKLLNLVELENPRPPAPETGKDDTKPPVNKTTMIIVLLVMGGLLVLLLAGLAFYYLKVFFNSPNQ</sequence>
<organism evidence="3 4">
    <name type="scientific">Theileria orientalis strain Shintoku</name>
    <dbReference type="NCBI Taxonomy" id="869250"/>
    <lineage>
        <taxon>Eukaryota</taxon>
        <taxon>Sar</taxon>
        <taxon>Alveolata</taxon>
        <taxon>Apicomplexa</taxon>
        <taxon>Aconoidasida</taxon>
        <taxon>Piroplasmida</taxon>
        <taxon>Theileriidae</taxon>
        <taxon>Theileria</taxon>
    </lineage>
</organism>
<protein>
    <submittedName>
        <fullName evidence="3">Uncharacterized protein</fullName>
    </submittedName>
</protein>
<dbReference type="eggNOG" id="ENOG502QWUJ">
    <property type="taxonomic scope" value="Eukaryota"/>
</dbReference>
<proteinExistence type="predicted"/>
<dbReference type="VEuPathDB" id="PiroplasmaDB:TOT_020000542"/>
<dbReference type="GeneID" id="20714682"/>
<dbReference type="EMBL" id="AP011947">
    <property type="protein sequence ID" value="BAM40282.1"/>
    <property type="molecule type" value="Genomic_DNA"/>
</dbReference>
<keyword evidence="1" id="KW-1133">Transmembrane helix</keyword>
<dbReference type="AlphaFoldDB" id="J4CD01"/>
<dbReference type="RefSeq" id="XP_009690583.1">
    <property type="nucleotide sequence ID" value="XM_009692288.1"/>
</dbReference>
<keyword evidence="1" id="KW-0472">Membrane</keyword>
<keyword evidence="4" id="KW-1185">Reference proteome</keyword>
<feature type="transmembrane region" description="Helical" evidence="1">
    <location>
        <begin position="191"/>
        <end position="214"/>
    </location>
</feature>
<dbReference type="OMA" id="FCFRYDY"/>
<gene>
    <name evidence="3" type="ORF">TOT_020000542</name>
</gene>
<dbReference type="KEGG" id="tot:TOT_020000542"/>
<reference evidence="3 4" key="1">
    <citation type="journal article" date="2012" name="MBio">
        <title>Comparative genome analysis of three eukaryotic parasites with differing abilities to transform leukocytes reveals key mediators of Theileria-induced leukocyte transformation.</title>
        <authorList>
            <person name="Hayashida K."/>
            <person name="Hara Y."/>
            <person name="Abe T."/>
            <person name="Yamasaki C."/>
            <person name="Toyoda A."/>
            <person name="Kosuge T."/>
            <person name="Suzuki Y."/>
            <person name="Sato Y."/>
            <person name="Kawashima S."/>
            <person name="Katayama T."/>
            <person name="Wakaguri H."/>
            <person name="Inoue N."/>
            <person name="Homma K."/>
            <person name="Tada-Umezaki M."/>
            <person name="Yagi Y."/>
            <person name="Fujii Y."/>
            <person name="Habara T."/>
            <person name="Kanehisa M."/>
            <person name="Watanabe H."/>
            <person name="Ito K."/>
            <person name="Gojobori T."/>
            <person name="Sugawara H."/>
            <person name="Imanishi T."/>
            <person name="Weir W."/>
            <person name="Gardner M."/>
            <person name="Pain A."/>
            <person name="Shiels B."/>
            <person name="Hattori M."/>
            <person name="Nene V."/>
            <person name="Sugimoto C."/>
        </authorList>
    </citation>
    <scope>NUCLEOTIDE SEQUENCE [LARGE SCALE GENOMIC DNA]</scope>
    <source>
        <strain evidence="3 4">Shintoku</strain>
    </source>
</reference>
<feature type="signal peptide" evidence="2">
    <location>
        <begin position="1"/>
        <end position="19"/>
    </location>
</feature>
<evidence type="ECO:0000256" key="1">
    <source>
        <dbReference type="SAM" id="Phobius"/>
    </source>
</evidence>
<dbReference type="Proteomes" id="UP000003786">
    <property type="component" value="Chromosome 2"/>
</dbReference>
<accession>J4CD01</accession>